<evidence type="ECO:0000313" key="1">
    <source>
        <dbReference type="EMBL" id="CTQ47304.1"/>
    </source>
</evidence>
<keyword evidence="2" id="KW-1185">Reference proteome</keyword>
<sequence>MRVEGRITYLAQEMKKHDLLKTAFKFFPDRVDQSDGLRIGKRGAVEAMALPDIGYKNEDGSSIRFAKGLVPEAPEFYAALVTFIQQALPSTQVVLAPCIDIKGRTELPKEIWVEHYYPIKGPDGERREVVRHLASTSENEIHLATQAHSGDLLRTAMEAVWRLVERSTPLVSPKELAEIKRQVNLARDRGAEVDPLFLQAIALAEFDDERFDHIDLANPIMSALIGTRGPGHSFVHAKGSFVAFAWNRLHMHIPEPDREDMNPFEVLFDDILNGKYDEAVWAASVVGRRAEGGVRSTR</sequence>
<proteinExistence type="predicted"/>
<gene>
    <name evidence="1" type="ORF">LAL4801_05766</name>
</gene>
<reference evidence="2" key="1">
    <citation type="submission" date="2015-07" db="EMBL/GenBank/DDBJ databases">
        <authorList>
            <person name="Rodrigo-Torres Lidia"/>
            <person name="Arahal R.David."/>
        </authorList>
    </citation>
    <scope>NUCLEOTIDE SEQUENCE [LARGE SCALE GENOMIC DNA]</scope>
    <source>
        <strain evidence="2">CECT 4801</strain>
    </source>
</reference>
<name>A0A0M6YC70_9HYPH</name>
<accession>A0A0M6YC70</accession>
<protein>
    <submittedName>
        <fullName evidence="1">Uncharacterized protein</fullName>
    </submittedName>
</protein>
<dbReference type="AlphaFoldDB" id="A0A0M6YC70"/>
<dbReference type="Proteomes" id="UP000048926">
    <property type="component" value="Unassembled WGS sequence"/>
</dbReference>
<organism evidence="1 2">
    <name type="scientific">Roseibium aggregatum</name>
    <dbReference type="NCBI Taxonomy" id="187304"/>
    <lineage>
        <taxon>Bacteria</taxon>
        <taxon>Pseudomonadati</taxon>
        <taxon>Pseudomonadota</taxon>
        <taxon>Alphaproteobacteria</taxon>
        <taxon>Hyphomicrobiales</taxon>
        <taxon>Stappiaceae</taxon>
        <taxon>Roseibium</taxon>
    </lineage>
</organism>
<evidence type="ECO:0000313" key="2">
    <source>
        <dbReference type="Proteomes" id="UP000048926"/>
    </source>
</evidence>
<dbReference type="RefSeq" id="WP_055661344.1">
    <property type="nucleotide sequence ID" value="NZ_CXST01000006.1"/>
</dbReference>
<dbReference type="EMBL" id="CXST01000006">
    <property type="protein sequence ID" value="CTQ47304.1"/>
    <property type="molecule type" value="Genomic_DNA"/>
</dbReference>